<evidence type="ECO:0000313" key="3">
    <source>
        <dbReference type="Proteomes" id="UP000503840"/>
    </source>
</evidence>
<accession>A0A7J0BEC9</accession>
<keyword evidence="3" id="KW-1185">Reference proteome</keyword>
<evidence type="ECO:0000256" key="1">
    <source>
        <dbReference type="SAM" id="SignalP"/>
    </source>
</evidence>
<comment type="caution">
    <text evidence="2">The sequence shown here is derived from an EMBL/GenBank/DDBJ whole genome shotgun (WGS) entry which is preliminary data.</text>
</comment>
<protein>
    <recommendedName>
        <fullName evidence="4">ABC-type sugar transport system, ATPase component</fullName>
    </recommendedName>
</protein>
<dbReference type="Proteomes" id="UP000503840">
    <property type="component" value="Unassembled WGS sequence"/>
</dbReference>
<dbReference type="RefSeq" id="WP_174403703.1">
    <property type="nucleotide sequence ID" value="NZ_BLVO01000004.1"/>
</dbReference>
<dbReference type="AlphaFoldDB" id="A0A7J0BEC9"/>
<organism evidence="2 3">
    <name type="scientific">Desulfovibrio subterraneus</name>
    <dbReference type="NCBI Taxonomy" id="2718620"/>
    <lineage>
        <taxon>Bacteria</taxon>
        <taxon>Pseudomonadati</taxon>
        <taxon>Thermodesulfobacteriota</taxon>
        <taxon>Desulfovibrionia</taxon>
        <taxon>Desulfovibrionales</taxon>
        <taxon>Desulfovibrionaceae</taxon>
        <taxon>Desulfovibrio</taxon>
    </lineage>
</organism>
<reference evidence="2 3" key="1">
    <citation type="submission" date="2020-05" db="EMBL/GenBank/DDBJ databases">
        <title>Draft genome sequence of Desulfovibrio sp. strain HN2T.</title>
        <authorList>
            <person name="Ueno A."/>
            <person name="Tamazawa S."/>
            <person name="Tamamura S."/>
            <person name="Murakami T."/>
            <person name="Kiyama T."/>
            <person name="Inomata H."/>
            <person name="Amano Y."/>
            <person name="Miyakawa K."/>
            <person name="Tamaki H."/>
            <person name="Naganuma T."/>
            <person name="Kaneko K."/>
        </authorList>
    </citation>
    <scope>NUCLEOTIDE SEQUENCE [LARGE SCALE GENOMIC DNA]</scope>
    <source>
        <strain evidence="2 3">HN2</strain>
    </source>
</reference>
<gene>
    <name evidence="2" type="ORF">DSM101010T_03910</name>
</gene>
<dbReference type="InterPro" id="IPR007487">
    <property type="entry name" value="ABC_transpt-TYRBP-like"/>
</dbReference>
<dbReference type="EMBL" id="BLVO01000004">
    <property type="protein sequence ID" value="GFM32026.1"/>
    <property type="molecule type" value="Genomic_DNA"/>
</dbReference>
<proteinExistence type="predicted"/>
<feature type="chain" id="PRO_5029620498" description="ABC-type sugar transport system, ATPase component" evidence="1">
    <location>
        <begin position="24"/>
        <end position="331"/>
    </location>
</feature>
<dbReference type="PANTHER" id="PTHR35271:SF1">
    <property type="entry name" value="ABC TRANSPORTER, SUBSTRATE-BINDING LIPOPROTEIN"/>
    <property type="match status" value="1"/>
</dbReference>
<dbReference type="PANTHER" id="PTHR35271">
    <property type="entry name" value="ABC TRANSPORTER, SUBSTRATE-BINDING LIPOPROTEIN-RELATED"/>
    <property type="match status" value="1"/>
</dbReference>
<evidence type="ECO:0008006" key="4">
    <source>
        <dbReference type="Google" id="ProtNLM"/>
    </source>
</evidence>
<keyword evidence="1" id="KW-0732">Signal</keyword>
<evidence type="ECO:0000313" key="2">
    <source>
        <dbReference type="EMBL" id="GFM32026.1"/>
    </source>
</evidence>
<sequence>MLRKPISLVLFVLFASLVCVATAAAEDRKRVLVIESYHADYAWDVSLLRGIRRGLGKDVEVFTFQMNTKRLPREQFQARAEAAFAYYREVKPDLVMLADDNAASLLGRRFVEQKVPLVYLGINGNPRNYGLHNSPNVLGVLERPLVKRSIMLLSSMSSDIRRVLVLFDDSTTSFEIAHTMLNDETEFTLYGVECELVRATFYSAWQRLVLESKRNGYDAILLGVYHTLLSGDNSVVHEDVAMQWLNANSPVPIFALWDFSIGKGKATAGFMLRGEDQGYAAALLARSFFNGTQETARLITIEPSLVFSRFEMERWHLKADAFSSRKILWVE</sequence>
<feature type="signal peptide" evidence="1">
    <location>
        <begin position="1"/>
        <end position="23"/>
    </location>
</feature>
<name>A0A7J0BEC9_9BACT</name>